<reference evidence="5 6" key="1">
    <citation type="submission" date="2022-05" db="EMBL/GenBank/DDBJ databases">
        <authorList>
            <consortium name="Genoscope - CEA"/>
            <person name="William W."/>
        </authorList>
    </citation>
    <scope>NUCLEOTIDE SEQUENCE [LARGE SCALE GENOMIC DNA]</scope>
</reference>
<dbReference type="PROSITE" id="PS00626">
    <property type="entry name" value="RCC1_2"/>
    <property type="match status" value="2"/>
</dbReference>
<dbReference type="PANTHER" id="PTHR22870">
    <property type="entry name" value="REGULATOR OF CHROMOSOME CONDENSATION"/>
    <property type="match status" value="1"/>
</dbReference>
<gene>
    <name evidence="5" type="ORF">PLOB_00009695</name>
</gene>
<dbReference type="Pfam" id="PF25390">
    <property type="entry name" value="WD40_RLD"/>
    <property type="match status" value="1"/>
</dbReference>
<evidence type="ECO:0000256" key="3">
    <source>
        <dbReference type="SAM" id="MobiDB-lite"/>
    </source>
</evidence>
<feature type="repeat" description="RCC1" evidence="2">
    <location>
        <begin position="308"/>
        <end position="356"/>
    </location>
</feature>
<protein>
    <recommendedName>
        <fullName evidence="4">RCC1-like domain-containing protein</fullName>
    </recommendedName>
</protein>
<feature type="repeat" description="RCC1" evidence="2">
    <location>
        <begin position="357"/>
        <end position="410"/>
    </location>
</feature>
<comment type="caution">
    <text evidence="5">The sequence shown here is derived from an EMBL/GenBank/DDBJ whole genome shotgun (WGS) entry which is preliminary data.</text>
</comment>
<feature type="compositionally biased region" description="Basic and acidic residues" evidence="3">
    <location>
        <begin position="653"/>
        <end position="664"/>
    </location>
</feature>
<feature type="compositionally biased region" description="Polar residues" evidence="3">
    <location>
        <begin position="924"/>
        <end position="934"/>
    </location>
</feature>
<feature type="region of interest" description="Disordered" evidence="3">
    <location>
        <begin position="653"/>
        <end position="728"/>
    </location>
</feature>
<accession>A0ABN8QSJ0</accession>
<feature type="repeat" description="RCC1" evidence="2">
    <location>
        <begin position="258"/>
        <end position="307"/>
    </location>
</feature>
<feature type="region of interest" description="Disordered" evidence="3">
    <location>
        <begin position="570"/>
        <end position="591"/>
    </location>
</feature>
<dbReference type="PRINTS" id="PR00633">
    <property type="entry name" value="RCCNDNSATION"/>
</dbReference>
<dbReference type="EMBL" id="CALNXK010000149">
    <property type="protein sequence ID" value="CAH3169273.1"/>
    <property type="molecule type" value="Genomic_DNA"/>
</dbReference>
<dbReference type="InterPro" id="IPR009091">
    <property type="entry name" value="RCC1/BLIP-II"/>
</dbReference>
<feature type="compositionally biased region" description="Polar residues" evidence="3">
    <location>
        <begin position="788"/>
        <end position="811"/>
    </location>
</feature>
<keyword evidence="6" id="KW-1185">Reference proteome</keyword>
<proteinExistence type="predicted"/>
<evidence type="ECO:0000313" key="6">
    <source>
        <dbReference type="Proteomes" id="UP001159405"/>
    </source>
</evidence>
<evidence type="ECO:0000256" key="1">
    <source>
        <dbReference type="ARBA" id="ARBA00022737"/>
    </source>
</evidence>
<feature type="repeat" description="RCC1" evidence="2">
    <location>
        <begin position="201"/>
        <end position="257"/>
    </location>
</feature>
<dbReference type="PROSITE" id="PS50012">
    <property type="entry name" value="RCC1_3"/>
    <property type="match status" value="6"/>
</dbReference>
<organism evidence="5 6">
    <name type="scientific">Porites lobata</name>
    <dbReference type="NCBI Taxonomy" id="104759"/>
    <lineage>
        <taxon>Eukaryota</taxon>
        <taxon>Metazoa</taxon>
        <taxon>Cnidaria</taxon>
        <taxon>Anthozoa</taxon>
        <taxon>Hexacorallia</taxon>
        <taxon>Scleractinia</taxon>
        <taxon>Fungiina</taxon>
        <taxon>Poritidae</taxon>
        <taxon>Porites</taxon>
    </lineage>
</organism>
<evidence type="ECO:0000313" key="5">
    <source>
        <dbReference type="EMBL" id="CAH3169273.1"/>
    </source>
</evidence>
<dbReference type="SUPFAM" id="SSF50985">
    <property type="entry name" value="RCC1/BLIP-II"/>
    <property type="match status" value="1"/>
</dbReference>
<feature type="domain" description="RCC1-like" evidence="4">
    <location>
        <begin position="93"/>
        <end position="459"/>
    </location>
</feature>
<feature type="region of interest" description="Disordered" evidence="3">
    <location>
        <begin position="856"/>
        <end position="934"/>
    </location>
</feature>
<feature type="repeat" description="RCC1" evidence="2">
    <location>
        <begin position="91"/>
        <end position="146"/>
    </location>
</feature>
<sequence>MATTEHGDMLQSTQDSLLESITQIESSNPVNNYEELRYFEQSQKCGTYQTNSNISFQYENQTGNLTDEPLRNFLELPVTDPLPSEATCYGGLLLVWGCGEFGQHGHGHTEDVPRQYALEFPLWLGHDRTVTEVSCGSSHTMVLTDDNKVYSWGNSNSGQLGTGDIETCAHPRLVHLGVSLGTKLKGITCGTRHSFVWTQDGDCFSFGNNYSGQLGYDFRKPDFKENQLRPVFVDTLLRRPVSQVACGSRHSIFLFTNGQVAAVGVNNRGQIGCGDTVDVVCAKTIPEIPPVSVIACGNSHTLAADVYGHVYAWGYGKACGFKTDVLSPLCVYSCTKHDKLLDMAGGDSHSLILLSSGTIYSWGNNFEGQLGQGKSVKFVSHPRELCFNLLPGKVTNVSVGENTCAAVTDDGKLYMWGKNSNNVIRDDENGRFFQFEPHLVSLGVWKALKVSCGSWHVACVVFAAQKHLINEADQEISETAKIIANSELDTDLKSSVCSVCETNGKQLLEEGEFATASANDPPREEGFPINFNKEEENVFANNLIVGEENEAEDASLEPFDSSKDYCVETQHHRETDDNSTAEEFNSKADADADVDTKTEIIGDVTRKTSTTGVNNTTINLSFEEKPTNLLKERTHSDTSEEIKEKSVVLLKERTYSDTNEENKKKPVVHSQDRNYSGRNEGISEEKPSVIDTLLEAAEDDTERPAFIDKIPRENSGDEPGPSKEQKRPNINLNQLANEQEHCVPKEEKVAIERQPNAGLFTRTRALSEQASNKGYLSGSLDSITVLNQQDSKGRASRSSRVSYSPPTNPRNSVGHLTREKRAPRMLRQASFDMEYQLPNQPVHTVDISMSPSVLRQGYPSMNRTQSSPTLYSSNLIRSPLSARKKSSLGNKVPRPPKVSTGTDDSLPPRPQARGIRRSLEFNPMFSSGTSWRKR</sequence>
<keyword evidence="1" id="KW-0677">Repeat</keyword>
<dbReference type="PANTHER" id="PTHR22870:SF408">
    <property type="entry name" value="OS09G0560450 PROTEIN"/>
    <property type="match status" value="1"/>
</dbReference>
<evidence type="ECO:0000259" key="4">
    <source>
        <dbReference type="Pfam" id="PF25390"/>
    </source>
</evidence>
<feature type="compositionally biased region" description="Polar residues" evidence="3">
    <location>
        <begin position="856"/>
        <end position="876"/>
    </location>
</feature>
<dbReference type="Gene3D" id="2.130.10.30">
    <property type="entry name" value="Regulator of chromosome condensation 1/beta-lactamase-inhibitor protein II"/>
    <property type="match status" value="2"/>
</dbReference>
<dbReference type="InterPro" id="IPR000408">
    <property type="entry name" value="Reg_chr_condens"/>
</dbReference>
<dbReference type="InterPro" id="IPR058923">
    <property type="entry name" value="RCC1-like_dom"/>
</dbReference>
<feature type="region of interest" description="Disordered" evidence="3">
    <location>
        <begin position="788"/>
        <end position="820"/>
    </location>
</feature>
<dbReference type="InterPro" id="IPR051210">
    <property type="entry name" value="Ub_ligase/GEF_domain"/>
</dbReference>
<feature type="compositionally biased region" description="Basic and acidic residues" evidence="3">
    <location>
        <begin position="702"/>
        <end position="727"/>
    </location>
</feature>
<evidence type="ECO:0000256" key="2">
    <source>
        <dbReference type="PROSITE-ProRule" id="PRU00235"/>
    </source>
</evidence>
<dbReference type="Proteomes" id="UP001159405">
    <property type="component" value="Unassembled WGS sequence"/>
</dbReference>
<name>A0ABN8QSJ0_9CNID</name>
<feature type="repeat" description="RCC1" evidence="2">
    <location>
        <begin position="147"/>
        <end position="200"/>
    </location>
</feature>